<comment type="similarity">
    <text evidence="1">Belongs to the peptidase A1 family.</text>
</comment>
<dbReference type="InterPro" id="IPR033121">
    <property type="entry name" value="PEPTIDASE_A1"/>
</dbReference>
<evidence type="ECO:0000313" key="4">
    <source>
        <dbReference type="EMBL" id="CAD2152008.1"/>
    </source>
</evidence>
<evidence type="ECO:0000313" key="5">
    <source>
        <dbReference type="Proteomes" id="UP000580250"/>
    </source>
</evidence>
<dbReference type="AlphaFoldDB" id="A0A6V7UAW3"/>
<dbReference type="Gene3D" id="2.40.70.10">
    <property type="entry name" value="Acid Proteases"/>
    <property type="match status" value="2"/>
</dbReference>
<dbReference type="EMBL" id="CAJEWN010000049">
    <property type="protein sequence ID" value="CAD2152008.1"/>
    <property type="molecule type" value="Genomic_DNA"/>
</dbReference>
<comment type="caution">
    <text evidence="4">The sequence shown here is derived from an EMBL/GenBank/DDBJ whole genome shotgun (WGS) entry which is preliminary data.</text>
</comment>
<proteinExistence type="inferred from homology"/>
<protein>
    <recommendedName>
        <fullName evidence="3">Peptidase A1 domain-containing protein</fullName>
    </recommendedName>
</protein>
<evidence type="ECO:0000256" key="2">
    <source>
        <dbReference type="SAM" id="SignalP"/>
    </source>
</evidence>
<gene>
    <name evidence="4" type="ORF">MENT_LOCUS10607</name>
</gene>
<feature type="signal peptide" evidence="2">
    <location>
        <begin position="1"/>
        <end position="23"/>
    </location>
</feature>
<name>A0A6V7UAW3_MELEN</name>
<dbReference type="GO" id="GO:0006508">
    <property type="term" value="P:proteolysis"/>
    <property type="evidence" value="ECO:0007669"/>
    <property type="project" value="InterPro"/>
</dbReference>
<dbReference type="SUPFAM" id="SSF50630">
    <property type="entry name" value="Acid proteases"/>
    <property type="match status" value="1"/>
</dbReference>
<dbReference type="OrthoDB" id="5839471at2759"/>
<dbReference type="GO" id="GO:0004190">
    <property type="term" value="F:aspartic-type endopeptidase activity"/>
    <property type="evidence" value="ECO:0007669"/>
    <property type="project" value="InterPro"/>
</dbReference>
<dbReference type="InterPro" id="IPR021109">
    <property type="entry name" value="Peptidase_aspartic_dom_sf"/>
</dbReference>
<feature type="chain" id="PRO_5027994817" description="Peptidase A1 domain-containing protein" evidence="2">
    <location>
        <begin position="24"/>
        <end position="363"/>
    </location>
</feature>
<sequence>MPKTPSIFNFLLILPFLFQPSLTGIIPQTSSNGVVSIPMDRNNYKKCGVLNVGGQNVTLTFATGLPDFWIVKEKQSESLLKPLNKLVEIKDAGIKGPLVNSQVKISNVKIPNVPLVVFDSLPATYSSSLANIGGLLGLSSSSDNANTKSPLQYLTQNLKSPILTFYTKSNGKLEIASQNEKDVGLITFGEEDNTNCKEFSYAPLAKTSDWSVDVQCVKVGDTECTGAKNKTMTILDDELFMLAPQQVVEEIAKIMKLKPFGGDEDNSGMYVFPQGSCEAKNIAKLPTITITVGEDDCEKQATINITPKQYLQYTALGDCRLLIANSVAMGYEDAWLMGAKFFDDRCICTNWKEGTLGFADAKI</sequence>
<dbReference type="PANTHER" id="PTHR47966:SF51">
    <property type="entry name" value="BETA-SITE APP-CLEAVING ENZYME, ISOFORM A-RELATED"/>
    <property type="match status" value="1"/>
</dbReference>
<dbReference type="PROSITE" id="PS51767">
    <property type="entry name" value="PEPTIDASE_A1"/>
    <property type="match status" value="1"/>
</dbReference>
<dbReference type="Pfam" id="PF00026">
    <property type="entry name" value="Asp"/>
    <property type="match status" value="1"/>
</dbReference>
<keyword evidence="2" id="KW-0732">Signal</keyword>
<organism evidence="4 5">
    <name type="scientific">Meloidogyne enterolobii</name>
    <name type="common">Root-knot nematode worm</name>
    <name type="synonym">Meloidogyne mayaguensis</name>
    <dbReference type="NCBI Taxonomy" id="390850"/>
    <lineage>
        <taxon>Eukaryota</taxon>
        <taxon>Metazoa</taxon>
        <taxon>Ecdysozoa</taxon>
        <taxon>Nematoda</taxon>
        <taxon>Chromadorea</taxon>
        <taxon>Rhabditida</taxon>
        <taxon>Tylenchina</taxon>
        <taxon>Tylenchomorpha</taxon>
        <taxon>Tylenchoidea</taxon>
        <taxon>Meloidogynidae</taxon>
        <taxon>Meloidogyninae</taxon>
        <taxon>Meloidogyne</taxon>
    </lineage>
</organism>
<evidence type="ECO:0000256" key="1">
    <source>
        <dbReference type="ARBA" id="ARBA00007447"/>
    </source>
</evidence>
<feature type="domain" description="Peptidase A1" evidence="3">
    <location>
        <begin position="46"/>
        <end position="359"/>
    </location>
</feature>
<dbReference type="Proteomes" id="UP000580250">
    <property type="component" value="Unassembled WGS sequence"/>
</dbReference>
<accession>A0A6V7UAW3</accession>
<dbReference type="InterPro" id="IPR001461">
    <property type="entry name" value="Aspartic_peptidase_A1"/>
</dbReference>
<evidence type="ECO:0000259" key="3">
    <source>
        <dbReference type="PROSITE" id="PS51767"/>
    </source>
</evidence>
<dbReference type="PANTHER" id="PTHR47966">
    <property type="entry name" value="BETA-SITE APP-CLEAVING ENZYME, ISOFORM A-RELATED"/>
    <property type="match status" value="1"/>
</dbReference>
<reference evidence="4 5" key="1">
    <citation type="submission" date="2020-08" db="EMBL/GenBank/DDBJ databases">
        <authorList>
            <person name="Koutsovoulos G."/>
            <person name="Danchin GJ E."/>
        </authorList>
    </citation>
    <scope>NUCLEOTIDE SEQUENCE [LARGE SCALE GENOMIC DNA]</scope>
</reference>